<protein>
    <recommendedName>
        <fullName evidence="4">Smu12A</fullName>
    </recommendedName>
</protein>
<evidence type="ECO:0000313" key="2">
    <source>
        <dbReference type="EMBL" id="MDT0307568.1"/>
    </source>
</evidence>
<accession>A0ABU2L8M9</accession>
<feature type="region of interest" description="Disordered" evidence="1">
    <location>
        <begin position="168"/>
        <end position="218"/>
    </location>
</feature>
<proteinExistence type="predicted"/>
<comment type="caution">
    <text evidence="2">The sequence shown here is derived from an EMBL/GenBank/DDBJ whole genome shotgun (WGS) entry which is preliminary data.</text>
</comment>
<name>A0ABU2L8M9_9ACTN</name>
<evidence type="ECO:0008006" key="4">
    <source>
        <dbReference type="Google" id="ProtNLM"/>
    </source>
</evidence>
<dbReference type="RefSeq" id="WP_311630523.1">
    <property type="nucleotide sequence ID" value="NZ_JAVREN010000013.1"/>
</dbReference>
<organism evidence="2 3">
    <name type="scientific">Streptomyces boetiae</name>
    <dbReference type="NCBI Taxonomy" id="3075541"/>
    <lineage>
        <taxon>Bacteria</taxon>
        <taxon>Bacillati</taxon>
        <taxon>Actinomycetota</taxon>
        <taxon>Actinomycetes</taxon>
        <taxon>Kitasatosporales</taxon>
        <taxon>Streptomycetaceae</taxon>
        <taxon>Streptomyces</taxon>
    </lineage>
</organism>
<evidence type="ECO:0000313" key="3">
    <source>
        <dbReference type="Proteomes" id="UP001183388"/>
    </source>
</evidence>
<evidence type="ECO:0000256" key="1">
    <source>
        <dbReference type="SAM" id="MobiDB-lite"/>
    </source>
</evidence>
<sequence>MITRDERAELRGWFTGRLPAGLFEELVAVTADREEITVVGRIPGPGVAPGASAAEREAAREGRVAEFRRRTRRERMSVAREAERRFGRKVSWGVECGGERTLFTHVAAPVMTRLRQPEREVLDTLIASGVARSRSEALAWCVRLVSRHTDDWLNELRESLAHVERVRARGPDLGADPDAAPEAAGQADAEAPAPRPAKSRTPRATTTGRSPRQGKEPR</sequence>
<dbReference type="Proteomes" id="UP001183388">
    <property type="component" value="Unassembled WGS sequence"/>
</dbReference>
<feature type="compositionally biased region" description="Low complexity" evidence="1">
    <location>
        <begin position="171"/>
        <end position="192"/>
    </location>
</feature>
<gene>
    <name evidence="2" type="ORF">RM780_11410</name>
</gene>
<reference evidence="3" key="1">
    <citation type="submission" date="2023-07" db="EMBL/GenBank/DDBJ databases">
        <title>30 novel species of actinomycetes from the DSMZ collection.</title>
        <authorList>
            <person name="Nouioui I."/>
        </authorList>
    </citation>
    <scope>NUCLEOTIDE SEQUENCE [LARGE SCALE GENOMIC DNA]</scope>
    <source>
        <strain evidence="3">DSM 44917</strain>
    </source>
</reference>
<dbReference type="EMBL" id="JAVREN010000013">
    <property type="protein sequence ID" value="MDT0307568.1"/>
    <property type="molecule type" value="Genomic_DNA"/>
</dbReference>
<keyword evidence="3" id="KW-1185">Reference proteome</keyword>